<evidence type="ECO:0000313" key="3">
    <source>
        <dbReference type="EMBL" id="TWX61059.1"/>
    </source>
</evidence>
<dbReference type="OrthoDB" id="5298046at2"/>
<dbReference type="Proteomes" id="UP000321525">
    <property type="component" value="Unassembled WGS sequence"/>
</dbReference>
<proteinExistence type="predicted"/>
<feature type="domain" description="Anti-sigma K factor RskA C-terminal" evidence="2">
    <location>
        <begin position="102"/>
        <end position="221"/>
    </location>
</feature>
<dbReference type="InterPro" id="IPR051474">
    <property type="entry name" value="Anti-sigma-K/W_factor"/>
</dbReference>
<keyword evidence="1" id="KW-0812">Transmembrane</keyword>
<dbReference type="PANTHER" id="PTHR37461:SF1">
    <property type="entry name" value="ANTI-SIGMA-K FACTOR RSKA"/>
    <property type="match status" value="1"/>
</dbReference>
<dbReference type="AlphaFoldDB" id="A0A5C6QP22"/>
<keyword evidence="5" id="KW-1185">Reference proteome</keyword>
<comment type="caution">
    <text evidence="4">The sequence shown here is derived from an EMBL/GenBank/DDBJ whole genome shotgun (WGS) entry which is preliminary data.</text>
</comment>
<evidence type="ECO:0000313" key="4">
    <source>
        <dbReference type="EMBL" id="TWX70312.1"/>
    </source>
</evidence>
<dbReference type="GO" id="GO:0016989">
    <property type="term" value="F:sigma factor antagonist activity"/>
    <property type="evidence" value="ECO:0007669"/>
    <property type="project" value="TreeGrafter"/>
</dbReference>
<dbReference type="Proteomes" id="UP000321917">
    <property type="component" value="Unassembled WGS sequence"/>
</dbReference>
<keyword evidence="1" id="KW-0472">Membrane</keyword>
<sequence>MNYQSEDLKNALAAEYVLGTLRGPARQRFQKLMMQFPLISDATQTWEQHLNGLGQKIPPVTPDIVVWQRIEDQLGFVAQPTKTNVVAITKSKPRIWQSIAGLASAAAIVLAVLLFSFQPPLQPEVQQLALMSNEQADLLWALEIGADTISVQATKKLIAKSDADYELWIVAVDGRPPISLGLLPKVGKLVLSKPQLFDQIEIAALAVSLEPLGGSPNGSPTTVLYTSELVIL</sequence>
<evidence type="ECO:0000313" key="6">
    <source>
        <dbReference type="Proteomes" id="UP000321917"/>
    </source>
</evidence>
<dbReference type="PANTHER" id="PTHR37461">
    <property type="entry name" value="ANTI-SIGMA-K FACTOR RSKA"/>
    <property type="match status" value="1"/>
</dbReference>
<evidence type="ECO:0000313" key="5">
    <source>
        <dbReference type="Proteomes" id="UP000321525"/>
    </source>
</evidence>
<dbReference type="GO" id="GO:0005886">
    <property type="term" value="C:plasma membrane"/>
    <property type="evidence" value="ECO:0007669"/>
    <property type="project" value="InterPro"/>
</dbReference>
<dbReference type="GO" id="GO:0006417">
    <property type="term" value="P:regulation of translation"/>
    <property type="evidence" value="ECO:0007669"/>
    <property type="project" value="TreeGrafter"/>
</dbReference>
<dbReference type="EMBL" id="VOLR01000007">
    <property type="protein sequence ID" value="TWX61059.1"/>
    <property type="molecule type" value="Genomic_DNA"/>
</dbReference>
<accession>A0A5C6QP22</accession>
<organism evidence="4 6">
    <name type="scientific">Colwellia hornerae</name>
    <dbReference type="NCBI Taxonomy" id="89402"/>
    <lineage>
        <taxon>Bacteria</taxon>
        <taxon>Pseudomonadati</taxon>
        <taxon>Pseudomonadota</taxon>
        <taxon>Gammaproteobacteria</taxon>
        <taxon>Alteromonadales</taxon>
        <taxon>Colwelliaceae</taxon>
        <taxon>Colwellia</taxon>
    </lineage>
</organism>
<dbReference type="Pfam" id="PF10099">
    <property type="entry name" value="RskA_C"/>
    <property type="match status" value="1"/>
</dbReference>
<evidence type="ECO:0000259" key="2">
    <source>
        <dbReference type="Pfam" id="PF10099"/>
    </source>
</evidence>
<gene>
    <name evidence="3" type="ORF">ESZ26_06640</name>
    <name evidence="4" type="ORF">ESZ27_04130</name>
</gene>
<feature type="transmembrane region" description="Helical" evidence="1">
    <location>
        <begin position="99"/>
        <end position="117"/>
    </location>
</feature>
<dbReference type="EMBL" id="VOLQ01000005">
    <property type="protein sequence ID" value="TWX70312.1"/>
    <property type="molecule type" value="Genomic_DNA"/>
</dbReference>
<reference evidence="4 6" key="1">
    <citation type="submission" date="2019-07" db="EMBL/GenBank/DDBJ databases">
        <title>Genomes of sea-ice associated Colwellia species.</title>
        <authorList>
            <person name="Bowman J.P."/>
        </authorList>
    </citation>
    <scope>NUCLEOTIDE SEQUENCE [LARGE SCALE GENOMIC DNA]</scope>
    <source>
        <strain evidence="3 5">ACAM 607</strain>
        <strain evidence="4 6">IC036</strain>
    </source>
</reference>
<keyword evidence="1" id="KW-1133">Transmembrane helix</keyword>
<name>A0A5C6QP22_9GAMM</name>
<protein>
    <submittedName>
        <fullName evidence="4">Anti-sigma factor</fullName>
    </submittedName>
</protein>
<dbReference type="InterPro" id="IPR018764">
    <property type="entry name" value="RskA_C"/>
</dbReference>
<dbReference type="RefSeq" id="WP_146798962.1">
    <property type="nucleotide sequence ID" value="NZ_VOLP01000008.1"/>
</dbReference>
<evidence type="ECO:0000256" key="1">
    <source>
        <dbReference type="SAM" id="Phobius"/>
    </source>
</evidence>